<dbReference type="Gene3D" id="3.90.1580.10">
    <property type="entry name" value="paralog of FGE (formylglycine-generating enzyme)"/>
    <property type="match status" value="1"/>
</dbReference>
<dbReference type="STRING" id="990268.JCM19235_2124"/>
<dbReference type="AlphaFoldDB" id="A0A090RTT2"/>
<dbReference type="SUPFAM" id="SSF56436">
    <property type="entry name" value="C-type lectin-like"/>
    <property type="match status" value="1"/>
</dbReference>
<protein>
    <submittedName>
        <fullName evidence="2">Uncharacterized conserved protein</fullName>
    </submittedName>
</protein>
<dbReference type="Pfam" id="PF03781">
    <property type="entry name" value="FGE-sulfatase"/>
    <property type="match status" value="1"/>
</dbReference>
<dbReference type="EMBL" id="BBMR01000003">
    <property type="protein sequence ID" value="GAL18701.1"/>
    <property type="molecule type" value="Genomic_DNA"/>
</dbReference>
<proteinExistence type="predicted"/>
<keyword evidence="3" id="KW-1185">Reference proteome</keyword>
<reference evidence="2 3" key="1">
    <citation type="submission" date="2014-09" db="EMBL/GenBank/DDBJ databases">
        <title>Vibrio maritimus JCM 19235. (C45) whole genome shotgun sequence.</title>
        <authorList>
            <person name="Sawabe T."/>
            <person name="Meirelles P."/>
            <person name="Nakanishi M."/>
            <person name="Sayaka M."/>
            <person name="Hattori M."/>
            <person name="Ohkuma M."/>
        </authorList>
    </citation>
    <scope>NUCLEOTIDE SEQUENCE [LARGE SCALE GENOMIC DNA]</scope>
    <source>
        <strain evidence="3">JCM19235</strain>
    </source>
</reference>
<name>A0A090RTT2_9VIBR</name>
<dbReference type="InterPro" id="IPR005532">
    <property type="entry name" value="SUMF_dom"/>
</dbReference>
<gene>
    <name evidence="2" type="ORF">JCM19235_2124</name>
</gene>
<sequence length="197" mass="21774">MTDIPETITELNGRLVSIDGFQMSKFEVTNDLYKQVMGYAHPMSYGSDGKMPVNGVSRSNINDFMEQLNAETLLDVRLPTEAEWQYAAADASSDDAVFGQKVPSPVGSKGANQFGLYDMLGNIAEITLDSWSEDAWSKLSGHNPVIPFEQSYGLSVLKGGSFGDKLEDMNSEKRDYFGSETLMHDVGFRFVISPNFL</sequence>
<dbReference type="OrthoDB" id="9768004at2"/>
<dbReference type="InterPro" id="IPR051043">
    <property type="entry name" value="Sulfatase_Mod_Factor_Kinase"/>
</dbReference>
<dbReference type="InterPro" id="IPR042095">
    <property type="entry name" value="SUMF_sf"/>
</dbReference>
<dbReference type="GO" id="GO:0120147">
    <property type="term" value="F:formylglycine-generating oxidase activity"/>
    <property type="evidence" value="ECO:0007669"/>
    <property type="project" value="TreeGrafter"/>
</dbReference>
<organism evidence="2 3">
    <name type="scientific">Vibrio maritimus</name>
    <dbReference type="NCBI Taxonomy" id="990268"/>
    <lineage>
        <taxon>Bacteria</taxon>
        <taxon>Pseudomonadati</taxon>
        <taxon>Pseudomonadota</taxon>
        <taxon>Gammaproteobacteria</taxon>
        <taxon>Vibrionales</taxon>
        <taxon>Vibrionaceae</taxon>
        <taxon>Vibrio</taxon>
    </lineage>
</organism>
<evidence type="ECO:0000313" key="2">
    <source>
        <dbReference type="EMBL" id="GAL18701.1"/>
    </source>
</evidence>
<dbReference type="InterPro" id="IPR016187">
    <property type="entry name" value="CTDL_fold"/>
</dbReference>
<dbReference type="Proteomes" id="UP000029228">
    <property type="component" value="Unassembled WGS sequence"/>
</dbReference>
<evidence type="ECO:0000313" key="3">
    <source>
        <dbReference type="Proteomes" id="UP000029228"/>
    </source>
</evidence>
<accession>A0A090RTT2</accession>
<feature type="domain" description="Sulfatase-modifying factor enzyme-like" evidence="1">
    <location>
        <begin position="16"/>
        <end position="191"/>
    </location>
</feature>
<comment type="caution">
    <text evidence="2">The sequence shown here is derived from an EMBL/GenBank/DDBJ whole genome shotgun (WGS) entry which is preliminary data.</text>
</comment>
<dbReference type="PANTHER" id="PTHR23150:SF19">
    <property type="entry name" value="FORMYLGLYCINE-GENERATING ENZYME"/>
    <property type="match status" value="1"/>
</dbReference>
<dbReference type="PANTHER" id="PTHR23150">
    <property type="entry name" value="SULFATASE MODIFYING FACTOR 1, 2"/>
    <property type="match status" value="1"/>
</dbReference>
<evidence type="ECO:0000259" key="1">
    <source>
        <dbReference type="Pfam" id="PF03781"/>
    </source>
</evidence>